<dbReference type="EMBL" id="CYZX01000012">
    <property type="protein sequence ID" value="CUO65849.1"/>
    <property type="molecule type" value="Genomic_DNA"/>
</dbReference>
<dbReference type="Proteomes" id="UP000095594">
    <property type="component" value="Unassembled WGS sequence"/>
</dbReference>
<feature type="region of interest" description="Disordered" evidence="1">
    <location>
        <begin position="1"/>
        <end position="34"/>
    </location>
</feature>
<evidence type="ECO:0000313" key="2">
    <source>
        <dbReference type="EMBL" id="CUO65849.1"/>
    </source>
</evidence>
<protein>
    <submittedName>
        <fullName evidence="2">Uncharacterized protein</fullName>
    </submittedName>
</protein>
<sequence>MAKSNNKQNRTDGTITSAGIKFPTSMSNVNNPTSAYSYTDEKKIEEHAKQNKRF</sequence>
<proteinExistence type="predicted"/>
<feature type="compositionally biased region" description="Polar residues" evidence="1">
    <location>
        <begin position="1"/>
        <end position="17"/>
    </location>
</feature>
<evidence type="ECO:0000256" key="1">
    <source>
        <dbReference type="SAM" id="MobiDB-lite"/>
    </source>
</evidence>
<accession>A0A174GYG8</accession>
<evidence type="ECO:0000313" key="3">
    <source>
        <dbReference type="Proteomes" id="UP000095594"/>
    </source>
</evidence>
<reference evidence="2 3" key="1">
    <citation type="submission" date="2015-09" db="EMBL/GenBank/DDBJ databases">
        <authorList>
            <consortium name="Pathogen Informatics"/>
        </authorList>
    </citation>
    <scope>NUCLEOTIDE SEQUENCE [LARGE SCALE GENOMIC DNA]</scope>
    <source>
        <strain evidence="2 3">2789STDY5834856</strain>
    </source>
</reference>
<feature type="compositionally biased region" description="Polar residues" evidence="1">
    <location>
        <begin position="24"/>
        <end position="34"/>
    </location>
</feature>
<name>A0A174GYG8_9CLOT</name>
<organism evidence="2 3">
    <name type="scientific">Clostridium disporicum</name>
    <dbReference type="NCBI Taxonomy" id="84024"/>
    <lineage>
        <taxon>Bacteria</taxon>
        <taxon>Bacillati</taxon>
        <taxon>Bacillota</taxon>
        <taxon>Clostridia</taxon>
        <taxon>Eubacteriales</taxon>
        <taxon>Clostridiaceae</taxon>
        <taxon>Clostridium</taxon>
    </lineage>
</organism>
<gene>
    <name evidence="2" type="ORF">ERS852471_01989</name>
</gene>
<dbReference type="RefSeq" id="WP_156334262.1">
    <property type="nucleotide sequence ID" value="NZ_CABIXQ010000012.1"/>
</dbReference>
<dbReference type="AlphaFoldDB" id="A0A174GYG8"/>